<dbReference type="CDD" id="cd09612">
    <property type="entry name" value="Jacalin"/>
    <property type="match status" value="1"/>
</dbReference>
<keyword evidence="1" id="KW-0430">Lectin</keyword>
<accession>A0A6P5F0L3</accession>
<protein>
    <submittedName>
        <fullName evidence="4">Horcolin-like isoform X1</fullName>
    </submittedName>
</protein>
<dbReference type="InterPro" id="IPR033734">
    <property type="entry name" value="Jacalin-like_lectin_dom_plant"/>
</dbReference>
<dbReference type="RefSeq" id="XP_020089379.1">
    <property type="nucleotide sequence ID" value="XM_020233790.1"/>
</dbReference>
<dbReference type="PROSITE" id="PS51752">
    <property type="entry name" value="JACALIN_LECTIN"/>
    <property type="match status" value="1"/>
</dbReference>
<evidence type="ECO:0000313" key="4">
    <source>
        <dbReference type="RefSeq" id="XP_020089379.1"/>
    </source>
</evidence>
<evidence type="ECO:0000256" key="1">
    <source>
        <dbReference type="ARBA" id="ARBA00022734"/>
    </source>
</evidence>
<dbReference type="GeneID" id="109710960"/>
<dbReference type="Gene3D" id="2.100.10.30">
    <property type="entry name" value="Jacalin-like lectin domain"/>
    <property type="match status" value="1"/>
</dbReference>
<evidence type="ECO:0000313" key="3">
    <source>
        <dbReference type="Proteomes" id="UP000515123"/>
    </source>
</evidence>
<dbReference type="AlphaFoldDB" id="A0A6P5F0L3"/>
<sequence>MKKWLHNLMKMGPCGGDGGSQKDMDIRGVTRIAKVMVRSGHTIDAVSILYERNGNLEWSSQWGGRGGSINEINLARNEYLTSVVGHYGYYKKDFVIRSLTFFSNLHTYGPYGRQEGIAFALPSARGKIVGFHARSGLFLDAIGTYVKID</sequence>
<dbReference type="PANTHER" id="PTHR46506">
    <property type="entry name" value="OS05G0143600 PROTEIN"/>
    <property type="match status" value="1"/>
</dbReference>
<dbReference type="SUPFAM" id="SSF51101">
    <property type="entry name" value="Mannose-binding lectins"/>
    <property type="match status" value="1"/>
</dbReference>
<dbReference type="Proteomes" id="UP000515123">
    <property type="component" value="Linkage group 5"/>
</dbReference>
<dbReference type="GO" id="GO:0030246">
    <property type="term" value="F:carbohydrate binding"/>
    <property type="evidence" value="ECO:0007669"/>
    <property type="project" value="UniProtKB-KW"/>
</dbReference>
<dbReference type="OrthoDB" id="737179at2759"/>
<reference evidence="3" key="1">
    <citation type="journal article" date="2015" name="Nat. Genet.">
        <title>The pineapple genome and the evolution of CAM photosynthesis.</title>
        <authorList>
            <person name="Ming R."/>
            <person name="VanBuren R."/>
            <person name="Wai C.M."/>
            <person name="Tang H."/>
            <person name="Schatz M.C."/>
            <person name="Bowers J.E."/>
            <person name="Lyons E."/>
            <person name="Wang M.L."/>
            <person name="Chen J."/>
            <person name="Biggers E."/>
            <person name="Zhang J."/>
            <person name="Huang L."/>
            <person name="Zhang L."/>
            <person name="Miao W."/>
            <person name="Zhang J."/>
            <person name="Ye Z."/>
            <person name="Miao C."/>
            <person name="Lin Z."/>
            <person name="Wang H."/>
            <person name="Zhou H."/>
            <person name="Yim W.C."/>
            <person name="Priest H.D."/>
            <person name="Zheng C."/>
            <person name="Woodhouse M."/>
            <person name="Edger P.P."/>
            <person name="Guyot R."/>
            <person name="Guo H.B."/>
            <person name="Guo H."/>
            <person name="Zheng G."/>
            <person name="Singh R."/>
            <person name="Sharma A."/>
            <person name="Min X."/>
            <person name="Zheng Y."/>
            <person name="Lee H."/>
            <person name="Gurtowski J."/>
            <person name="Sedlazeck F.J."/>
            <person name="Harkess A."/>
            <person name="McKain M.R."/>
            <person name="Liao Z."/>
            <person name="Fang J."/>
            <person name="Liu J."/>
            <person name="Zhang X."/>
            <person name="Zhang Q."/>
            <person name="Hu W."/>
            <person name="Qin Y."/>
            <person name="Wang K."/>
            <person name="Chen L.Y."/>
            <person name="Shirley N."/>
            <person name="Lin Y.R."/>
            <person name="Liu L.Y."/>
            <person name="Hernandez A.G."/>
            <person name="Wright C.L."/>
            <person name="Bulone V."/>
            <person name="Tuskan G.A."/>
            <person name="Heath K."/>
            <person name="Zee F."/>
            <person name="Moore P.H."/>
            <person name="Sunkar R."/>
            <person name="Leebens-Mack J.H."/>
            <person name="Mockler T."/>
            <person name="Bennetzen J.L."/>
            <person name="Freeling M."/>
            <person name="Sankoff D."/>
            <person name="Paterson A.H."/>
            <person name="Zhu X."/>
            <person name="Yang X."/>
            <person name="Smith J.A."/>
            <person name="Cushman J.C."/>
            <person name="Paull R.E."/>
            <person name="Yu Q."/>
        </authorList>
    </citation>
    <scope>NUCLEOTIDE SEQUENCE [LARGE SCALE GENOMIC DNA]</scope>
    <source>
        <strain evidence="3">cv. F153</strain>
    </source>
</reference>
<dbReference type="InterPro" id="IPR036404">
    <property type="entry name" value="Jacalin-like_lectin_dom_sf"/>
</dbReference>
<gene>
    <name evidence="4" type="primary">LOC109710960</name>
</gene>
<keyword evidence="3" id="KW-1185">Reference proteome</keyword>
<organism evidence="3 4">
    <name type="scientific">Ananas comosus</name>
    <name type="common">Pineapple</name>
    <name type="synonym">Ananas ananas</name>
    <dbReference type="NCBI Taxonomy" id="4615"/>
    <lineage>
        <taxon>Eukaryota</taxon>
        <taxon>Viridiplantae</taxon>
        <taxon>Streptophyta</taxon>
        <taxon>Embryophyta</taxon>
        <taxon>Tracheophyta</taxon>
        <taxon>Spermatophyta</taxon>
        <taxon>Magnoliopsida</taxon>
        <taxon>Liliopsida</taxon>
        <taxon>Poales</taxon>
        <taxon>Bromeliaceae</taxon>
        <taxon>Bromelioideae</taxon>
        <taxon>Ananas</taxon>
    </lineage>
</organism>
<proteinExistence type="predicted"/>
<dbReference type="Pfam" id="PF01419">
    <property type="entry name" value="Jacalin"/>
    <property type="match status" value="1"/>
</dbReference>
<evidence type="ECO:0000259" key="2">
    <source>
        <dbReference type="PROSITE" id="PS51752"/>
    </source>
</evidence>
<name>A0A6P5F0L3_ANACO</name>
<feature type="domain" description="Jacalin-type lectin" evidence="2">
    <location>
        <begin position="8"/>
        <end position="148"/>
    </location>
</feature>
<dbReference type="InterPro" id="IPR001229">
    <property type="entry name" value="Jacalin-like_lectin_dom"/>
</dbReference>
<dbReference type="SMART" id="SM00915">
    <property type="entry name" value="Jacalin"/>
    <property type="match status" value="1"/>
</dbReference>
<reference evidence="4" key="2">
    <citation type="submission" date="2025-08" db="UniProtKB">
        <authorList>
            <consortium name="RefSeq"/>
        </authorList>
    </citation>
    <scope>IDENTIFICATION</scope>
    <source>
        <tissue evidence="4">Leaf</tissue>
    </source>
</reference>